<evidence type="ECO:0000256" key="1">
    <source>
        <dbReference type="ARBA" id="ARBA00004115"/>
    </source>
</evidence>
<dbReference type="HOGENOM" id="CLU_046802_1_1_1"/>
<evidence type="ECO:0000256" key="6">
    <source>
        <dbReference type="ARBA" id="ARBA00022692"/>
    </source>
</evidence>
<reference evidence="16 17" key="1">
    <citation type="submission" date="2014-04" db="EMBL/GenBank/DDBJ databases">
        <authorList>
            <consortium name="DOE Joint Genome Institute"/>
            <person name="Kuo A."/>
            <person name="Kohler A."/>
            <person name="Nagy L.G."/>
            <person name="Floudas D."/>
            <person name="Copeland A."/>
            <person name="Barry K.W."/>
            <person name="Cichocki N."/>
            <person name="Veneault-Fourrey C."/>
            <person name="LaButti K."/>
            <person name="Lindquist E.A."/>
            <person name="Lipzen A."/>
            <person name="Lundell T."/>
            <person name="Morin E."/>
            <person name="Murat C."/>
            <person name="Sun H."/>
            <person name="Tunlid A."/>
            <person name="Henrissat B."/>
            <person name="Grigoriev I.V."/>
            <person name="Hibbett D.S."/>
            <person name="Martin F."/>
            <person name="Nordberg H.P."/>
            <person name="Cantor M.N."/>
            <person name="Hua S.X."/>
        </authorList>
    </citation>
    <scope>NUCLEOTIDE SEQUENCE [LARGE SCALE GENOMIC DNA]</scope>
    <source>
        <strain evidence="16 17">LaAM-08-1</strain>
    </source>
</reference>
<evidence type="ECO:0000256" key="8">
    <source>
        <dbReference type="ARBA" id="ARBA00022824"/>
    </source>
</evidence>
<evidence type="ECO:0000256" key="13">
    <source>
        <dbReference type="ARBA" id="ARBA00031116"/>
    </source>
</evidence>
<dbReference type="Pfam" id="PF06682">
    <property type="entry name" value="SARAF"/>
    <property type="match status" value="1"/>
</dbReference>
<name>A0A0C9WK40_9AGAR</name>
<evidence type="ECO:0000256" key="7">
    <source>
        <dbReference type="ARBA" id="ARBA00022729"/>
    </source>
</evidence>
<reference evidence="17" key="2">
    <citation type="submission" date="2015-01" db="EMBL/GenBank/DDBJ databases">
        <title>Evolutionary Origins and Diversification of the Mycorrhizal Mutualists.</title>
        <authorList>
            <consortium name="DOE Joint Genome Institute"/>
            <consortium name="Mycorrhizal Genomics Consortium"/>
            <person name="Kohler A."/>
            <person name="Kuo A."/>
            <person name="Nagy L.G."/>
            <person name="Floudas D."/>
            <person name="Copeland A."/>
            <person name="Barry K.W."/>
            <person name="Cichocki N."/>
            <person name="Veneault-Fourrey C."/>
            <person name="LaButti K."/>
            <person name="Lindquist E.A."/>
            <person name="Lipzen A."/>
            <person name="Lundell T."/>
            <person name="Morin E."/>
            <person name="Murat C."/>
            <person name="Riley R."/>
            <person name="Ohm R."/>
            <person name="Sun H."/>
            <person name="Tunlid A."/>
            <person name="Henrissat B."/>
            <person name="Grigoriev I.V."/>
            <person name="Hibbett D.S."/>
            <person name="Martin F."/>
        </authorList>
    </citation>
    <scope>NUCLEOTIDE SEQUENCE [LARGE SCALE GENOMIC DNA]</scope>
    <source>
        <strain evidence="17">LaAM-08-1</strain>
    </source>
</reference>
<feature type="compositionally biased region" description="Low complexity" evidence="14">
    <location>
        <begin position="159"/>
        <end position="169"/>
    </location>
</feature>
<evidence type="ECO:0000256" key="3">
    <source>
        <dbReference type="ARBA" id="ARBA00016584"/>
    </source>
</evidence>
<dbReference type="EMBL" id="KN838743">
    <property type="protein sequence ID" value="KIJ95779.1"/>
    <property type="molecule type" value="Genomic_DNA"/>
</dbReference>
<evidence type="ECO:0000313" key="17">
    <source>
        <dbReference type="Proteomes" id="UP000054477"/>
    </source>
</evidence>
<comment type="subcellular location">
    <subcellularLocation>
        <location evidence="1">Endoplasmic reticulum membrane</location>
        <topology evidence="1">Single-pass type I membrane protein</topology>
    </subcellularLocation>
</comment>
<evidence type="ECO:0000256" key="12">
    <source>
        <dbReference type="ARBA" id="ARBA00023136"/>
    </source>
</evidence>
<evidence type="ECO:0000256" key="14">
    <source>
        <dbReference type="SAM" id="MobiDB-lite"/>
    </source>
</evidence>
<dbReference type="PANTHER" id="PTHR15929">
    <property type="entry name" value="STORE-OPERATED CALCIUM ENTRY-ASSOCIATED REGULATORY FACTOR"/>
    <property type="match status" value="1"/>
</dbReference>
<keyword evidence="11" id="KW-0406">Ion transport</keyword>
<dbReference type="GO" id="GO:2001256">
    <property type="term" value="P:regulation of store-operated calcium entry"/>
    <property type="evidence" value="ECO:0007669"/>
    <property type="project" value="InterPro"/>
</dbReference>
<keyword evidence="5" id="KW-0109">Calcium transport</keyword>
<evidence type="ECO:0000256" key="4">
    <source>
        <dbReference type="ARBA" id="ARBA00022448"/>
    </source>
</evidence>
<comment type="similarity">
    <text evidence="2">Belongs to the SARAF family.</text>
</comment>
<accession>A0A0C9WK40</accession>
<keyword evidence="12 15" id="KW-0472">Membrane</keyword>
<evidence type="ECO:0000256" key="15">
    <source>
        <dbReference type="SAM" id="Phobius"/>
    </source>
</evidence>
<feature type="region of interest" description="Disordered" evidence="14">
    <location>
        <begin position="154"/>
        <end position="205"/>
    </location>
</feature>
<keyword evidence="17" id="KW-1185">Reference proteome</keyword>
<dbReference type="InterPro" id="IPR009567">
    <property type="entry name" value="SARAF"/>
</dbReference>
<proteinExistence type="inferred from homology"/>
<evidence type="ECO:0000256" key="11">
    <source>
        <dbReference type="ARBA" id="ARBA00023065"/>
    </source>
</evidence>
<evidence type="ECO:0000313" key="16">
    <source>
        <dbReference type="EMBL" id="KIJ95779.1"/>
    </source>
</evidence>
<feature type="region of interest" description="Disordered" evidence="14">
    <location>
        <begin position="250"/>
        <end position="295"/>
    </location>
</feature>
<organism evidence="16 17">
    <name type="scientific">Laccaria amethystina LaAM-08-1</name>
    <dbReference type="NCBI Taxonomy" id="1095629"/>
    <lineage>
        <taxon>Eukaryota</taxon>
        <taxon>Fungi</taxon>
        <taxon>Dikarya</taxon>
        <taxon>Basidiomycota</taxon>
        <taxon>Agaricomycotina</taxon>
        <taxon>Agaricomycetes</taxon>
        <taxon>Agaricomycetidae</taxon>
        <taxon>Agaricales</taxon>
        <taxon>Agaricineae</taxon>
        <taxon>Hydnangiaceae</taxon>
        <taxon>Laccaria</taxon>
    </lineage>
</organism>
<dbReference type="AlphaFoldDB" id="A0A0C9WK40"/>
<dbReference type="OrthoDB" id="20303at2759"/>
<dbReference type="PANTHER" id="PTHR15929:SF0">
    <property type="entry name" value="STORE-OPERATED CALCIUM ENTRY-ASSOCIATED REGULATORY FACTOR"/>
    <property type="match status" value="1"/>
</dbReference>
<dbReference type="Proteomes" id="UP000054477">
    <property type="component" value="Unassembled WGS sequence"/>
</dbReference>
<evidence type="ECO:0000256" key="2">
    <source>
        <dbReference type="ARBA" id="ARBA00006833"/>
    </source>
</evidence>
<sequence>MSRVELAKISSLMFYKDEYTAARRTPAIPRLVCRGKPCKLFQPEAVRCVSIGGAGVDVDWKCEADLPEALRFGKVEVSCEGWSKPGDPYVLKGSCSLDYRLVQVPGSLLNTDSPIFGSNPFKTYDISTIVFSILWVSVLVLILYSMIQSCLRRDPTPRAPRTTTNSAPRPGGGGSGWFPGAHPDDYPPPPPPYSKNPSQGSNGWGNWRPGFWTGAVAGGLANQFWNSATNRQPAAAGAAYDWERDRVAAPTRPGLSSFFGARRAPSSGYDDNRGEGSSNLGATRRSTGLGGSSVR</sequence>
<feature type="transmembrane region" description="Helical" evidence="15">
    <location>
        <begin position="126"/>
        <end position="147"/>
    </location>
</feature>
<keyword evidence="7" id="KW-0732">Signal</keyword>
<keyword evidence="9" id="KW-0106">Calcium</keyword>
<protein>
    <recommendedName>
        <fullName evidence="3">Store-operated calcium entry-associated regulatory factor</fullName>
    </recommendedName>
    <alternativeName>
        <fullName evidence="13">Transmembrane protein 66</fullName>
    </alternativeName>
</protein>
<keyword evidence="10 15" id="KW-1133">Transmembrane helix</keyword>
<evidence type="ECO:0000256" key="5">
    <source>
        <dbReference type="ARBA" id="ARBA00022568"/>
    </source>
</evidence>
<keyword evidence="6 15" id="KW-0812">Transmembrane</keyword>
<gene>
    <name evidence="16" type="ORF">K443DRAFT_134330</name>
</gene>
<dbReference type="STRING" id="1095629.A0A0C9WK40"/>
<evidence type="ECO:0000256" key="9">
    <source>
        <dbReference type="ARBA" id="ARBA00022837"/>
    </source>
</evidence>
<dbReference type="GO" id="GO:0005789">
    <property type="term" value="C:endoplasmic reticulum membrane"/>
    <property type="evidence" value="ECO:0007669"/>
    <property type="project" value="UniProtKB-SubCell"/>
</dbReference>
<feature type="compositionally biased region" description="Polar residues" evidence="14">
    <location>
        <begin position="275"/>
        <end position="286"/>
    </location>
</feature>
<keyword evidence="4" id="KW-0813">Transport</keyword>
<keyword evidence="8" id="KW-0256">Endoplasmic reticulum</keyword>
<evidence type="ECO:0000256" key="10">
    <source>
        <dbReference type="ARBA" id="ARBA00022989"/>
    </source>
</evidence>
<dbReference type="GO" id="GO:0006816">
    <property type="term" value="P:calcium ion transport"/>
    <property type="evidence" value="ECO:0007669"/>
    <property type="project" value="UniProtKB-KW"/>
</dbReference>